<evidence type="ECO:0000256" key="6">
    <source>
        <dbReference type="ARBA" id="ARBA00022692"/>
    </source>
</evidence>
<evidence type="ECO:0000313" key="14">
    <source>
        <dbReference type="Proteomes" id="UP001500620"/>
    </source>
</evidence>
<feature type="region of interest" description="Disordered" evidence="10">
    <location>
        <begin position="163"/>
        <end position="185"/>
    </location>
</feature>
<reference evidence="14" key="1">
    <citation type="journal article" date="2019" name="Int. J. Syst. Evol. Microbiol.">
        <title>The Global Catalogue of Microorganisms (GCM) 10K type strain sequencing project: providing services to taxonomists for standard genome sequencing and annotation.</title>
        <authorList>
            <consortium name="The Broad Institute Genomics Platform"/>
            <consortium name="The Broad Institute Genome Sequencing Center for Infectious Disease"/>
            <person name="Wu L."/>
            <person name="Ma J."/>
        </authorList>
    </citation>
    <scope>NUCLEOTIDE SEQUENCE [LARGE SCALE GENOMIC DNA]</scope>
    <source>
        <strain evidence="14">JCM 17441</strain>
    </source>
</reference>
<evidence type="ECO:0000259" key="12">
    <source>
        <dbReference type="PROSITE" id="PS50885"/>
    </source>
</evidence>
<keyword evidence="4" id="KW-0597">Phosphoprotein</keyword>
<comment type="caution">
    <text evidence="13">The sequence shown here is derived from an EMBL/GenBank/DDBJ whole genome shotgun (WGS) entry which is preliminary data.</text>
</comment>
<evidence type="ECO:0000313" key="13">
    <source>
        <dbReference type="EMBL" id="GAA4249866.1"/>
    </source>
</evidence>
<dbReference type="InterPro" id="IPR050736">
    <property type="entry name" value="Sensor_HK_Regulatory"/>
</dbReference>
<evidence type="ECO:0000256" key="4">
    <source>
        <dbReference type="ARBA" id="ARBA00022553"/>
    </source>
</evidence>
<dbReference type="SMART" id="SM00388">
    <property type="entry name" value="HisKA"/>
    <property type="match status" value="1"/>
</dbReference>
<dbReference type="InterPro" id="IPR004358">
    <property type="entry name" value="Sig_transdc_His_kin-like_C"/>
</dbReference>
<gene>
    <name evidence="13" type="ORF">GCM10022255_035760</name>
</gene>
<keyword evidence="8" id="KW-0472">Membrane</keyword>
<evidence type="ECO:0000256" key="5">
    <source>
        <dbReference type="ARBA" id="ARBA00022679"/>
    </source>
</evidence>
<dbReference type="Gene3D" id="6.10.340.10">
    <property type="match status" value="1"/>
</dbReference>
<dbReference type="GO" id="GO:0016301">
    <property type="term" value="F:kinase activity"/>
    <property type="evidence" value="ECO:0007669"/>
    <property type="project" value="UniProtKB-KW"/>
</dbReference>
<keyword evidence="5" id="KW-0808">Transferase</keyword>
<name>A0ABP8D8G2_9ACTN</name>
<dbReference type="InterPro" id="IPR003594">
    <property type="entry name" value="HATPase_dom"/>
</dbReference>
<evidence type="ECO:0000259" key="11">
    <source>
        <dbReference type="PROSITE" id="PS50109"/>
    </source>
</evidence>
<dbReference type="EMBL" id="BAABAT010000008">
    <property type="protein sequence ID" value="GAA4249866.1"/>
    <property type="molecule type" value="Genomic_DNA"/>
</dbReference>
<dbReference type="SMART" id="SM00304">
    <property type="entry name" value="HAMP"/>
    <property type="match status" value="1"/>
</dbReference>
<feature type="domain" description="Histidine kinase" evidence="11">
    <location>
        <begin position="327"/>
        <end position="541"/>
    </location>
</feature>
<dbReference type="Gene3D" id="3.30.565.10">
    <property type="entry name" value="Histidine kinase-like ATPase, C-terminal domain"/>
    <property type="match status" value="1"/>
</dbReference>
<evidence type="ECO:0000256" key="8">
    <source>
        <dbReference type="ARBA" id="ARBA00022989"/>
    </source>
</evidence>
<evidence type="ECO:0000256" key="1">
    <source>
        <dbReference type="ARBA" id="ARBA00000085"/>
    </source>
</evidence>
<proteinExistence type="predicted"/>
<keyword evidence="8" id="KW-1133">Transmembrane helix</keyword>
<accession>A0ABP8D8G2</accession>
<dbReference type="PRINTS" id="PR00344">
    <property type="entry name" value="BCTRLSENSOR"/>
</dbReference>
<dbReference type="PANTHER" id="PTHR43711">
    <property type="entry name" value="TWO-COMPONENT HISTIDINE KINASE"/>
    <property type="match status" value="1"/>
</dbReference>
<dbReference type="EC" id="2.7.13.3" evidence="3"/>
<evidence type="ECO:0000256" key="2">
    <source>
        <dbReference type="ARBA" id="ARBA00004236"/>
    </source>
</evidence>
<dbReference type="Gene3D" id="1.10.287.130">
    <property type="match status" value="1"/>
</dbReference>
<organism evidence="13 14">
    <name type="scientific">Dactylosporangium darangshiense</name>
    <dbReference type="NCBI Taxonomy" id="579108"/>
    <lineage>
        <taxon>Bacteria</taxon>
        <taxon>Bacillati</taxon>
        <taxon>Actinomycetota</taxon>
        <taxon>Actinomycetes</taxon>
        <taxon>Micromonosporales</taxon>
        <taxon>Micromonosporaceae</taxon>
        <taxon>Dactylosporangium</taxon>
    </lineage>
</organism>
<evidence type="ECO:0000256" key="9">
    <source>
        <dbReference type="ARBA" id="ARBA00023012"/>
    </source>
</evidence>
<comment type="catalytic activity">
    <reaction evidence="1">
        <text>ATP + protein L-histidine = ADP + protein N-phospho-L-histidine.</text>
        <dbReference type="EC" id="2.7.13.3"/>
    </reaction>
</comment>
<evidence type="ECO:0000256" key="10">
    <source>
        <dbReference type="SAM" id="MobiDB-lite"/>
    </source>
</evidence>
<comment type="subcellular location">
    <subcellularLocation>
        <location evidence="2">Cell membrane</location>
    </subcellularLocation>
</comment>
<feature type="domain" description="HAMP" evidence="12">
    <location>
        <begin position="267"/>
        <end position="319"/>
    </location>
</feature>
<dbReference type="PROSITE" id="PS50885">
    <property type="entry name" value="HAMP"/>
    <property type="match status" value="1"/>
</dbReference>
<dbReference type="InterPro" id="IPR003661">
    <property type="entry name" value="HisK_dim/P_dom"/>
</dbReference>
<dbReference type="Pfam" id="PF00512">
    <property type="entry name" value="HisKA"/>
    <property type="match status" value="1"/>
</dbReference>
<dbReference type="Proteomes" id="UP001500620">
    <property type="component" value="Unassembled WGS sequence"/>
</dbReference>
<protein>
    <recommendedName>
        <fullName evidence="3">histidine kinase</fullName>
        <ecNumber evidence="3">2.7.13.3</ecNumber>
    </recommendedName>
</protein>
<dbReference type="InterPro" id="IPR036890">
    <property type="entry name" value="HATPase_C_sf"/>
</dbReference>
<dbReference type="Pfam" id="PF00672">
    <property type="entry name" value="HAMP"/>
    <property type="match status" value="1"/>
</dbReference>
<dbReference type="SUPFAM" id="SSF47384">
    <property type="entry name" value="Homodimeric domain of signal transducing histidine kinase"/>
    <property type="match status" value="1"/>
</dbReference>
<dbReference type="RefSeq" id="WP_345128047.1">
    <property type="nucleotide sequence ID" value="NZ_BAABAT010000008.1"/>
</dbReference>
<dbReference type="PROSITE" id="PS50109">
    <property type="entry name" value="HIS_KIN"/>
    <property type="match status" value="1"/>
</dbReference>
<keyword evidence="9" id="KW-0902">Two-component regulatory system</keyword>
<keyword evidence="14" id="KW-1185">Reference proteome</keyword>
<keyword evidence="6" id="KW-0812">Transmembrane</keyword>
<dbReference type="SUPFAM" id="SSF55874">
    <property type="entry name" value="ATPase domain of HSP90 chaperone/DNA topoisomerase II/histidine kinase"/>
    <property type="match status" value="1"/>
</dbReference>
<sequence length="545" mass="58545">MSFRARIFALILVVAVAAIGTTAYLSFRLTARQISDSQRQATQHVADIADTVRSYARRHGSWAGVAEKVRQLSEANHQRIRLVNLYGEVTVDSDNLAGRAARPVVSPPTLIDPRPTLKLDLNDKKAEGLVLEELAQYRMASVTARCRTEQSLDVAAVTPDAYGVPLPNSVPPGTNGGCPEQAEREQDLAHEGDLAAIADCHAEPTPNYQRCLVEAFGDRAAGFAPEPLQLFLGAVDDDAVGLVARPTLLSIGGVLVLAMVGTAFVARHVSRPLRRLTAASRLLADGHLDTRVPDAGRDEVGQLSTSFNRMAEALEEAEQAQRRLVAGVAHELRTPLSNLLGYLEALQDGLVPPSRELFGSLHEEVLLQRRILDDLQDLTLAEAGHLAYRRTGFDLAELVEVSRVAHLAVAEAAGVRLTAEAVGPLPVYGDQDRLRQVIGNLVSNALRYTDPGGDVLLRAFPSAGRAVVEVRDTGCGISASDLPHVFQRFWRADPARDRETGGSGLGLTIARQIVLDHAGTIEPASEPGVGTTMRVTFPIAEPPPA</sequence>
<dbReference type="SUPFAM" id="SSF158472">
    <property type="entry name" value="HAMP domain-like"/>
    <property type="match status" value="1"/>
</dbReference>
<keyword evidence="7 13" id="KW-0418">Kinase</keyword>
<dbReference type="CDD" id="cd06225">
    <property type="entry name" value="HAMP"/>
    <property type="match status" value="1"/>
</dbReference>
<dbReference type="PANTHER" id="PTHR43711:SF1">
    <property type="entry name" value="HISTIDINE KINASE 1"/>
    <property type="match status" value="1"/>
</dbReference>
<dbReference type="InterPro" id="IPR005467">
    <property type="entry name" value="His_kinase_dom"/>
</dbReference>
<dbReference type="InterPro" id="IPR036097">
    <property type="entry name" value="HisK_dim/P_sf"/>
</dbReference>
<dbReference type="SMART" id="SM00387">
    <property type="entry name" value="HATPase_c"/>
    <property type="match status" value="1"/>
</dbReference>
<evidence type="ECO:0000256" key="3">
    <source>
        <dbReference type="ARBA" id="ARBA00012438"/>
    </source>
</evidence>
<evidence type="ECO:0000256" key="7">
    <source>
        <dbReference type="ARBA" id="ARBA00022777"/>
    </source>
</evidence>
<dbReference type="InterPro" id="IPR003660">
    <property type="entry name" value="HAMP_dom"/>
</dbReference>
<dbReference type="CDD" id="cd00082">
    <property type="entry name" value="HisKA"/>
    <property type="match status" value="1"/>
</dbReference>
<dbReference type="Pfam" id="PF02518">
    <property type="entry name" value="HATPase_c"/>
    <property type="match status" value="1"/>
</dbReference>